<dbReference type="PANTHER" id="PTHR43464">
    <property type="entry name" value="METHYLTRANSFERASE"/>
    <property type="match status" value="1"/>
</dbReference>
<evidence type="ECO:0000256" key="1">
    <source>
        <dbReference type="ARBA" id="ARBA00022603"/>
    </source>
</evidence>
<gene>
    <name evidence="5" type="ORF">JO379_002020</name>
</gene>
<dbReference type="Gene3D" id="3.40.50.150">
    <property type="entry name" value="Vaccinia Virus protein VP39"/>
    <property type="match status" value="1"/>
</dbReference>
<organism evidence="5 6">
    <name type="scientific">Streptomyces syringium</name>
    <dbReference type="NCBI Taxonomy" id="76729"/>
    <lineage>
        <taxon>Bacteria</taxon>
        <taxon>Bacillati</taxon>
        <taxon>Actinomycetota</taxon>
        <taxon>Actinomycetes</taxon>
        <taxon>Kitasatosporales</taxon>
        <taxon>Streptomycetaceae</taxon>
        <taxon>Streptomyces</taxon>
    </lineage>
</organism>
<comment type="caution">
    <text evidence="5">The sequence shown here is derived from an EMBL/GenBank/DDBJ whole genome shotgun (WGS) entry which is preliminary data.</text>
</comment>
<keyword evidence="1 5" id="KW-0489">Methyltransferase</keyword>
<evidence type="ECO:0000313" key="6">
    <source>
        <dbReference type="Proteomes" id="UP001519291"/>
    </source>
</evidence>
<feature type="domain" description="Methyltransferase" evidence="4">
    <location>
        <begin position="46"/>
        <end position="139"/>
    </location>
</feature>
<sequence length="256" mass="27082">MTGSGPPDYTAFATRYDSWFAPSDRVTEDTAGALAGLAKSAGPGPVLELGIGTGRVALPLAARGVEVHGVDISPAMVEQLRAKPGGRDIPVTLGDFRTADARGPYALVYVVNGAFAELPTQDAQVDCFAHAARLLRPGGLFVLDAHVPEALSSGAQGAPADGQVLSTRGGETVLRFRDMDRAEQRYRSHYIVLASGAAGGVEMHRTTVSFRYAAASELDLMARLAGLRPRERWADWTGAPFTSASAFHISVYERPA</sequence>
<keyword evidence="2" id="KW-0808">Transferase</keyword>
<dbReference type="Pfam" id="PF13649">
    <property type="entry name" value="Methyltransf_25"/>
    <property type="match status" value="1"/>
</dbReference>
<dbReference type="PANTHER" id="PTHR43464:SF19">
    <property type="entry name" value="UBIQUINONE BIOSYNTHESIS O-METHYLTRANSFERASE, MITOCHONDRIAL"/>
    <property type="match status" value="1"/>
</dbReference>
<dbReference type="EMBL" id="JAGIOH010000001">
    <property type="protein sequence ID" value="MBP2402551.1"/>
    <property type="molecule type" value="Genomic_DNA"/>
</dbReference>
<evidence type="ECO:0000256" key="3">
    <source>
        <dbReference type="ARBA" id="ARBA00022691"/>
    </source>
</evidence>
<dbReference type="GeneID" id="91568885"/>
<proteinExistence type="predicted"/>
<evidence type="ECO:0000313" key="5">
    <source>
        <dbReference type="EMBL" id="MBP2402551.1"/>
    </source>
</evidence>
<keyword evidence="6" id="KW-1185">Reference proteome</keyword>
<evidence type="ECO:0000256" key="2">
    <source>
        <dbReference type="ARBA" id="ARBA00022679"/>
    </source>
</evidence>
<evidence type="ECO:0000259" key="4">
    <source>
        <dbReference type="Pfam" id="PF13649"/>
    </source>
</evidence>
<dbReference type="Proteomes" id="UP001519291">
    <property type="component" value="Unassembled WGS sequence"/>
</dbReference>
<name>A0ABS4Y1A4_9ACTN</name>
<keyword evidence="3" id="KW-0949">S-adenosyl-L-methionine</keyword>
<dbReference type="GO" id="GO:0032259">
    <property type="term" value="P:methylation"/>
    <property type="evidence" value="ECO:0007669"/>
    <property type="project" value="UniProtKB-KW"/>
</dbReference>
<protein>
    <submittedName>
        <fullName evidence="5">SAM-dependent methyltransferase</fullName>
    </submittedName>
</protein>
<dbReference type="GO" id="GO:0008168">
    <property type="term" value="F:methyltransferase activity"/>
    <property type="evidence" value="ECO:0007669"/>
    <property type="project" value="UniProtKB-KW"/>
</dbReference>
<dbReference type="SUPFAM" id="SSF53335">
    <property type="entry name" value="S-adenosyl-L-methionine-dependent methyltransferases"/>
    <property type="match status" value="1"/>
</dbReference>
<accession>A0ABS4Y1A4</accession>
<reference evidence="5 6" key="1">
    <citation type="submission" date="2021-03" db="EMBL/GenBank/DDBJ databases">
        <title>Sequencing the genomes of 1000 actinobacteria strains.</title>
        <authorList>
            <person name="Klenk H.-P."/>
        </authorList>
    </citation>
    <scope>NUCLEOTIDE SEQUENCE [LARGE SCALE GENOMIC DNA]</scope>
    <source>
        <strain evidence="5 6">DSM 41480</strain>
    </source>
</reference>
<dbReference type="CDD" id="cd02440">
    <property type="entry name" value="AdoMet_MTases"/>
    <property type="match status" value="1"/>
</dbReference>
<dbReference type="RefSeq" id="WP_209514649.1">
    <property type="nucleotide sequence ID" value="NZ_JAGIOH010000001.1"/>
</dbReference>
<dbReference type="InterPro" id="IPR029063">
    <property type="entry name" value="SAM-dependent_MTases_sf"/>
</dbReference>
<dbReference type="InterPro" id="IPR041698">
    <property type="entry name" value="Methyltransf_25"/>
</dbReference>